<reference evidence="2" key="1">
    <citation type="submission" date="2020-02" db="EMBL/GenBank/DDBJ databases">
        <authorList>
            <person name="Meier V. D."/>
        </authorList>
    </citation>
    <scope>NUCLEOTIDE SEQUENCE</scope>
    <source>
        <strain evidence="2">AVDCRST_MAG58</strain>
    </source>
</reference>
<feature type="transmembrane region" description="Helical" evidence="1">
    <location>
        <begin position="40"/>
        <end position="61"/>
    </location>
</feature>
<feature type="transmembrane region" description="Helical" evidence="1">
    <location>
        <begin position="9"/>
        <end position="28"/>
    </location>
</feature>
<dbReference type="AlphaFoldDB" id="A0A6J4QPD5"/>
<dbReference type="GO" id="GO:0005524">
    <property type="term" value="F:ATP binding"/>
    <property type="evidence" value="ECO:0007669"/>
    <property type="project" value="UniProtKB-KW"/>
</dbReference>
<feature type="transmembrane region" description="Helical" evidence="1">
    <location>
        <begin position="251"/>
        <end position="273"/>
    </location>
</feature>
<keyword evidence="1" id="KW-0812">Transmembrane</keyword>
<dbReference type="EMBL" id="CADCVF010000009">
    <property type="protein sequence ID" value="CAA9445510.1"/>
    <property type="molecule type" value="Genomic_DNA"/>
</dbReference>
<sequence>MIVRAARFVSWITLPVTLVLILGGIYLSKLNGDIPGAAGVVVNVLLGLVLLGFVALGVLVVHRRPGNPVGWIIAGAIVTAVASDFVQSYGVYALYTEPGSLPGGAVMALLSTLMFIPVLFAAPALLFLLFPNGNLPGRRWRVVLWLVILTTCTTMVSGALDPKLDDAPFKGVVNPLGQDPPRTLIDTLSTIGWPGMAASFLLAAIAMILRLRRSRGVERQQLKWIAATAAVLPFASAAGIISYYLGYETVGGLLATFSFVPVLFAAGYDVLRYRLYDIDVVINRTLVYGSLTVMLALLYFGGVAGLQRLLSPVAGQDSQLAIVASTLAIAALFNPLRRRIQDFARCRDVLSALPRRKVRATLDTLARRGFPRLPDPWLLLPEALLCSRPW</sequence>
<proteinExistence type="predicted"/>
<gene>
    <name evidence="2" type="ORF">AVDCRST_MAG58-363</name>
</gene>
<evidence type="ECO:0000256" key="1">
    <source>
        <dbReference type="SAM" id="Phobius"/>
    </source>
</evidence>
<feature type="transmembrane region" description="Helical" evidence="1">
    <location>
        <begin position="224"/>
        <end position="245"/>
    </location>
</feature>
<keyword evidence="1" id="KW-0472">Membrane</keyword>
<keyword evidence="1" id="KW-1133">Transmembrane helix</keyword>
<feature type="transmembrane region" description="Helical" evidence="1">
    <location>
        <begin position="285"/>
        <end position="306"/>
    </location>
</feature>
<keyword evidence="2" id="KW-0547">Nucleotide-binding</keyword>
<keyword evidence="2" id="KW-0067">ATP-binding</keyword>
<feature type="transmembrane region" description="Helical" evidence="1">
    <location>
        <begin position="68"/>
        <end position="86"/>
    </location>
</feature>
<feature type="transmembrane region" description="Helical" evidence="1">
    <location>
        <begin position="191"/>
        <end position="212"/>
    </location>
</feature>
<name>A0A6J4QPD5_9ACTN</name>
<feature type="transmembrane region" description="Helical" evidence="1">
    <location>
        <begin position="318"/>
        <end position="336"/>
    </location>
</feature>
<organism evidence="2">
    <name type="scientific">uncultured Rubrobacteraceae bacterium</name>
    <dbReference type="NCBI Taxonomy" id="349277"/>
    <lineage>
        <taxon>Bacteria</taxon>
        <taxon>Bacillati</taxon>
        <taxon>Actinomycetota</taxon>
        <taxon>Rubrobacteria</taxon>
        <taxon>Rubrobacterales</taxon>
        <taxon>Rubrobacteraceae</taxon>
        <taxon>environmental samples</taxon>
    </lineage>
</organism>
<accession>A0A6J4QPD5</accession>
<feature type="transmembrane region" description="Helical" evidence="1">
    <location>
        <begin position="142"/>
        <end position="160"/>
    </location>
</feature>
<protein>
    <submittedName>
        <fullName evidence="2">ATP-binding region, ATPase-like</fullName>
    </submittedName>
</protein>
<feature type="transmembrane region" description="Helical" evidence="1">
    <location>
        <begin position="106"/>
        <end position="130"/>
    </location>
</feature>
<evidence type="ECO:0000313" key="2">
    <source>
        <dbReference type="EMBL" id="CAA9445510.1"/>
    </source>
</evidence>